<evidence type="ECO:0000313" key="1">
    <source>
        <dbReference type="EMBL" id="MBB5853228.1"/>
    </source>
</evidence>
<proteinExistence type="predicted"/>
<reference evidence="1 2" key="1">
    <citation type="submission" date="2020-08" db="EMBL/GenBank/DDBJ databases">
        <title>Sequencing the genomes of 1000 actinobacteria strains.</title>
        <authorList>
            <person name="Klenk H.-P."/>
        </authorList>
    </citation>
    <scope>NUCLEOTIDE SEQUENCE [LARGE SCALE GENOMIC DNA]</scope>
    <source>
        <strain evidence="1 2">DSM 45272</strain>
    </source>
</reference>
<dbReference type="RefSeq" id="WP_184896279.1">
    <property type="nucleotide sequence ID" value="NZ_JACHMX010000001.1"/>
</dbReference>
<accession>A0A841B4A0</accession>
<sequence>MSHELSRRVLALGMSLVALPLIVPGVAAAVPAIAPVDLGTLPGDQFSQVVAINGAGVMVGSSTPLETQIKDHAVKWDARGRITALPTLGGEQSNAVDINDRGVAVGWAHKDANWNQAAVKWAPDNTVTALPYLAGGDYATANAITDSGIVVGSARAANGTIHAVRWNPDGKVVELGGLPGGEYGNAQWISENGRIIGGTAADAEGRHHVVRWNHAGVITDLSPGNPRSTGNDMNEAGVIVGSATDPIGNQKPVRWERDGRMTWLDWPERDSGWANAVNEAGVVAGGGNLVFGTDSPVKWNRAGTRTTLSTERGLGNDVDRAGTIVGLENGIATKWDARGTRTVLGALPGSEYSSATRVGTNGTIIGTSDNENRRWHAVYWPAK</sequence>
<name>A0A841B4A0_9PSEU</name>
<dbReference type="EMBL" id="JACHMX010000001">
    <property type="protein sequence ID" value="MBB5853228.1"/>
    <property type="molecule type" value="Genomic_DNA"/>
</dbReference>
<evidence type="ECO:0000313" key="2">
    <source>
        <dbReference type="Proteomes" id="UP000580861"/>
    </source>
</evidence>
<dbReference type="AlphaFoldDB" id="A0A841B4A0"/>
<dbReference type="Proteomes" id="UP000580861">
    <property type="component" value="Unassembled WGS sequence"/>
</dbReference>
<gene>
    <name evidence="1" type="ORF">HDA45_003315</name>
</gene>
<keyword evidence="2" id="KW-1185">Reference proteome</keyword>
<protein>
    <submittedName>
        <fullName evidence="1">Putative membrane protein</fullName>
    </submittedName>
</protein>
<comment type="caution">
    <text evidence="1">The sequence shown here is derived from an EMBL/GenBank/DDBJ whole genome shotgun (WGS) entry which is preliminary data.</text>
</comment>
<organism evidence="1 2">
    <name type="scientific">Amycolatopsis umgeniensis</name>
    <dbReference type="NCBI Taxonomy" id="336628"/>
    <lineage>
        <taxon>Bacteria</taxon>
        <taxon>Bacillati</taxon>
        <taxon>Actinomycetota</taxon>
        <taxon>Actinomycetes</taxon>
        <taxon>Pseudonocardiales</taxon>
        <taxon>Pseudonocardiaceae</taxon>
        <taxon>Amycolatopsis</taxon>
    </lineage>
</organism>